<protein>
    <submittedName>
        <fullName evidence="1">Uncharacterized protein</fullName>
    </submittedName>
</protein>
<dbReference type="GeneID" id="84229557"/>
<sequence length="173" mass="18927">MKETIRKIRNEIHELVDKTGNEAENIAVSVKSSIKGIVDDIKSIDLREDMDKLFEGIDDLAKKTGDGAKGLSSELGEQLDILAEKINLGRNYDRANAGIDSLIDATGDEAAKITEDIMDVIKKIASSVKSVDIKKDVDKISDKVKELAQATGNEADDLASDLKQMVKKLLKKE</sequence>
<gene>
    <name evidence="1" type="ORF">RE476_05410</name>
</gene>
<dbReference type="EMBL" id="CP133594">
    <property type="protein sequence ID" value="WMW23267.1"/>
    <property type="molecule type" value="Genomic_DNA"/>
</dbReference>
<accession>A0AA51YHL0</accession>
<dbReference type="RefSeq" id="WP_309309383.1">
    <property type="nucleotide sequence ID" value="NZ_CP133594.1"/>
</dbReference>
<proteinExistence type="predicted"/>
<evidence type="ECO:0000313" key="1">
    <source>
        <dbReference type="EMBL" id="WMW23267.1"/>
    </source>
</evidence>
<keyword evidence="2" id="KW-1185">Reference proteome</keyword>
<organism evidence="1 2">
    <name type="scientific">Methanolobus mangrovi</name>
    <dbReference type="NCBI Taxonomy" id="3072977"/>
    <lineage>
        <taxon>Archaea</taxon>
        <taxon>Methanobacteriati</taxon>
        <taxon>Methanobacteriota</taxon>
        <taxon>Stenosarchaea group</taxon>
        <taxon>Methanomicrobia</taxon>
        <taxon>Methanosarcinales</taxon>
        <taxon>Methanosarcinaceae</taxon>
        <taxon>Methanolobus</taxon>
    </lineage>
</organism>
<dbReference type="KEGG" id="mmav:RE476_05410"/>
<evidence type="ECO:0000313" key="2">
    <source>
        <dbReference type="Proteomes" id="UP001183006"/>
    </source>
</evidence>
<reference evidence="1" key="1">
    <citation type="submission" date="2023-08" db="EMBL/GenBank/DDBJ databases">
        <title>Methanolobus mangrovi sp. nov. and Methanolobus sediminis sp. nov, two novel methylotrophic methanogens isolated from mangrove sediments in China.</title>
        <authorList>
            <person name="Zhou J."/>
        </authorList>
    </citation>
    <scope>NUCLEOTIDE SEQUENCE</scope>
    <source>
        <strain evidence="1">FTZ2</strain>
    </source>
</reference>
<dbReference type="AlphaFoldDB" id="A0AA51YHL0"/>
<name>A0AA51YHL0_9EURY</name>
<dbReference type="Proteomes" id="UP001183006">
    <property type="component" value="Chromosome"/>
</dbReference>